<feature type="domain" description="HTH tetR-type" evidence="3">
    <location>
        <begin position="3"/>
        <end position="63"/>
    </location>
</feature>
<dbReference type="Gene3D" id="1.10.357.10">
    <property type="entry name" value="Tetracycline Repressor, domain 2"/>
    <property type="match status" value="1"/>
</dbReference>
<keyword evidence="1 2" id="KW-0238">DNA-binding</keyword>
<dbReference type="InterPro" id="IPR001647">
    <property type="entry name" value="HTH_TetR"/>
</dbReference>
<protein>
    <submittedName>
        <fullName evidence="4">TetR family transcriptional regulator</fullName>
    </submittedName>
</protein>
<evidence type="ECO:0000256" key="2">
    <source>
        <dbReference type="PROSITE-ProRule" id="PRU00335"/>
    </source>
</evidence>
<dbReference type="RefSeq" id="WP_115923938.1">
    <property type="nucleotide sequence ID" value="NZ_QTUA01000001.1"/>
</dbReference>
<dbReference type="GO" id="GO:0003677">
    <property type="term" value="F:DNA binding"/>
    <property type="evidence" value="ECO:0007669"/>
    <property type="project" value="UniProtKB-UniRule"/>
</dbReference>
<dbReference type="SUPFAM" id="SSF46689">
    <property type="entry name" value="Homeodomain-like"/>
    <property type="match status" value="1"/>
</dbReference>
<name>A0A3D9USH6_9MICO</name>
<evidence type="ECO:0000313" key="5">
    <source>
        <dbReference type="Proteomes" id="UP000256253"/>
    </source>
</evidence>
<dbReference type="InterPro" id="IPR009057">
    <property type="entry name" value="Homeodomain-like_sf"/>
</dbReference>
<organism evidence="4 5">
    <name type="scientific">Calidifontibacter indicus</name>
    <dbReference type="NCBI Taxonomy" id="419650"/>
    <lineage>
        <taxon>Bacteria</taxon>
        <taxon>Bacillati</taxon>
        <taxon>Actinomycetota</taxon>
        <taxon>Actinomycetes</taxon>
        <taxon>Micrococcales</taxon>
        <taxon>Dermacoccaceae</taxon>
        <taxon>Calidifontibacter</taxon>
    </lineage>
</organism>
<accession>A0A3D9USH6</accession>
<dbReference type="EMBL" id="QTUA01000001">
    <property type="protein sequence ID" value="REF32196.1"/>
    <property type="molecule type" value="Genomic_DNA"/>
</dbReference>
<dbReference type="AlphaFoldDB" id="A0A3D9USH6"/>
<proteinExistence type="predicted"/>
<dbReference type="OrthoDB" id="3235020at2"/>
<evidence type="ECO:0000313" key="4">
    <source>
        <dbReference type="EMBL" id="REF32196.1"/>
    </source>
</evidence>
<evidence type="ECO:0000259" key="3">
    <source>
        <dbReference type="PROSITE" id="PS50977"/>
    </source>
</evidence>
<dbReference type="PROSITE" id="PS50977">
    <property type="entry name" value="HTH_TETR_2"/>
    <property type="match status" value="1"/>
</dbReference>
<feature type="DNA-binding region" description="H-T-H motif" evidence="2">
    <location>
        <begin position="26"/>
        <end position="45"/>
    </location>
</feature>
<gene>
    <name evidence="4" type="ORF">DFJ65_3299</name>
</gene>
<keyword evidence="5" id="KW-1185">Reference proteome</keyword>
<evidence type="ECO:0000256" key="1">
    <source>
        <dbReference type="ARBA" id="ARBA00023125"/>
    </source>
</evidence>
<reference evidence="4 5" key="1">
    <citation type="submission" date="2018-08" db="EMBL/GenBank/DDBJ databases">
        <title>Sequencing the genomes of 1000 actinobacteria strains.</title>
        <authorList>
            <person name="Klenk H.-P."/>
        </authorList>
    </citation>
    <scope>NUCLEOTIDE SEQUENCE [LARGE SCALE GENOMIC DNA]</scope>
    <source>
        <strain evidence="4 5">DSM 22967</strain>
    </source>
</reference>
<sequence>MSQSSEEALWRAVREEVMTYGVSRSTVTSVAKRAGLSRMTVYRRAGGMEQLVLDALAHELGSVGALVADELAESTDPVGELAEGVAEVVGALVDSELLDALRRHDPELLLPYLVGHFGRGQVGLAAQLTRSIEQTRARCAELGRPLRAQPAPHEQARFLIVALQSFVMVVGDEPELTRELIEREVTHLVAGYLRSGATDD</sequence>
<comment type="caution">
    <text evidence="4">The sequence shown here is derived from an EMBL/GenBank/DDBJ whole genome shotgun (WGS) entry which is preliminary data.</text>
</comment>
<dbReference type="Proteomes" id="UP000256253">
    <property type="component" value="Unassembled WGS sequence"/>
</dbReference>